<evidence type="ECO:0000313" key="3">
    <source>
        <dbReference type="Proteomes" id="UP000649617"/>
    </source>
</evidence>
<reference evidence="2" key="1">
    <citation type="submission" date="2021-02" db="EMBL/GenBank/DDBJ databases">
        <authorList>
            <person name="Dougan E. K."/>
            <person name="Rhodes N."/>
            <person name="Thang M."/>
            <person name="Chan C."/>
        </authorList>
    </citation>
    <scope>NUCLEOTIDE SEQUENCE</scope>
</reference>
<organism evidence="2 3">
    <name type="scientific">Symbiodinium pilosum</name>
    <name type="common">Dinoflagellate</name>
    <dbReference type="NCBI Taxonomy" id="2952"/>
    <lineage>
        <taxon>Eukaryota</taxon>
        <taxon>Sar</taxon>
        <taxon>Alveolata</taxon>
        <taxon>Dinophyceae</taxon>
        <taxon>Suessiales</taxon>
        <taxon>Symbiodiniaceae</taxon>
        <taxon>Symbiodinium</taxon>
    </lineage>
</organism>
<feature type="non-terminal residue" evidence="2">
    <location>
        <position position="133"/>
    </location>
</feature>
<gene>
    <name evidence="2" type="ORF">SPIL2461_LOCUS2991</name>
</gene>
<evidence type="ECO:0000256" key="1">
    <source>
        <dbReference type="SAM" id="MobiDB-lite"/>
    </source>
</evidence>
<proteinExistence type="predicted"/>
<keyword evidence="3" id="KW-1185">Reference proteome</keyword>
<name>A0A812K8F4_SYMPI</name>
<dbReference type="Proteomes" id="UP000649617">
    <property type="component" value="Unassembled WGS sequence"/>
</dbReference>
<evidence type="ECO:0000313" key="2">
    <source>
        <dbReference type="EMBL" id="CAE7222504.1"/>
    </source>
</evidence>
<sequence length="133" mass="14750">LAFGQAIPEDDPTPLTSSPLSVGRNWTDLPVVPACELLPGEATAHSFLTIHSSQANQDAEDRVALAIRVVAGQAGAGRRDRATLLSGKPEKVHFELETPPSEELGEREFAEWQKSMDREKEMYFEGRDQKEYK</sequence>
<dbReference type="OrthoDB" id="445007at2759"/>
<comment type="caution">
    <text evidence="2">The sequence shown here is derived from an EMBL/GenBank/DDBJ whole genome shotgun (WGS) entry which is preliminary data.</text>
</comment>
<accession>A0A812K8F4</accession>
<dbReference type="Gene3D" id="2.60.120.620">
    <property type="entry name" value="q2cbj1_9rhob like domain"/>
    <property type="match status" value="1"/>
</dbReference>
<dbReference type="EMBL" id="CAJNIZ010003440">
    <property type="protein sequence ID" value="CAE7222504.1"/>
    <property type="molecule type" value="Genomic_DNA"/>
</dbReference>
<protein>
    <submittedName>
        <fullName evidence="2">Uncharacterized protein</fullName>
    </submittedName>
</protein>
<dbReference type="AlphaFoldDB" id="A0A812K8F4"/>
<feature type="region of interest" description="Disordered" evidence="1">
    <location>
        <begin position="1"/>
        <end position="24"/>
    </location>
</feature>